<dbReference type="RefSeq" id="WP_018302284.1">
    <property type="nucleotide sequence ID" value="NZ_KB902283.1"/>
</dbReference>
<feature type="binding site" evidence="2">
    <location>
        <position position="10"/>
    </location>
    <ligand>
        <name>Zn(2+)</name>
        <dbReference type="ChEBI" id="CHEBI:29105"/>
        <label>1</label>
    </ligand>
</feature>
<protein>
    <submittedName>
        <fullName evidence="3">D-aminopeptidase DppA</fullName>
    </submittedName>
</protein>
<dbReference type="PIRSF" id="PIRSF015853">
    <property type="entry name" value="Pep_DppA"/>
    <property type="match status" value="1"/>
</dbReference>
<dbReference type="PATRIC" id="fig|1123501.6.peg.3296"/>
<reference evidence="3 4" key="1">
    <citation type="submission" date="2013-01" db="EMBL/GenBank/DDBJ databases">
        <authorList>
            <person name="Fiebig A."/>
            <person name="Goeker M."/>
            <person name="Klenk H.-P.P."/>
        </authorList>
    </citation>
    <scope>NUCLEOTIDE SEQUENCE [LARGE SCALE GENOMIC DNA]</scope>
    <source>
        <strain evidence="3 4">DSM 24838</strain>
    </source>
</reference>
<accession>A0A0D0Q0U0</accession>
<dbReference type="GO" id="GO:0004177">
    <property type="term" value="F:aminopeptidase activity"/>
    <property type="evidence" value="ECO:0007669"/>
    <property type="project" value="UniProtKB-KW"/>
</dbReference>
<feature type="binding site" evidence="2">
    <location>
        <position position="105"/>
    </location>
    <ligand>
        <name>Zn(2+)</name>
        <dbReference type="ChEBI" id="CHEBI:29105"/>
        <label>2</label>
    </ligand>
</feature>
<keyword evidence="2" id="KW-0479">Metal-binding</keyword>
<dbReference type="SUPFAM" id="SSF63992">
    <property type="entry name" value="Dipeptide transport protein"/>
    <property type="match status" value="1"/>
</dbReference>
<dbReference type="AlphaFoldDB" id="A0A0D0Q0U0"/>
<dbReference type="InterPro" id="IPR007035">
    <property type="entry name" value="Peptidase_M55"/>
</dbReference>
<keyword evidence="2" id="KW-0862">Zinc</keyword>
<feature type="binding site" evidence="2">
    <location>
        <position position="8"/>
    </location>
    <ligand>
        <name>Zn(2+)</name>
        <dbReference type="ChEBI" id="CHEBI:29105"/>
        <label>1</label>
    </ligand>
</feature>
<keyword evidence="3" id="KW-0031">Aminopeptidase</keyword>
<evidence type="ECO:0000256" key="2">
    <source>
        <dbReference type="PIRSR" id="PIRSR015853-2"/>
    </source>
</evidence>
<proteinExistence type="predicted"/>
<evidence type="ECO:0000313" key="3">
    <source>
        <dbReference type="EMBL" id="KIQ68164.1"/>
    </source>
</evidence>
<evidence type="ECO:0000313" key="4">
    <source>
        <dbReference type="Proteomes" id="UP000035100"/>
    </source>
</evidence>
<name>A0A0D0Q0U0_9RHOB</name>
<keyword evidence="3" id="KW-0645">Protease</keyword>
<feature type="active site" description="Nucleophile" evidence="1">
    <location>
        <position position="117"/>
    </location>
</feature>
<dbReference type="CDD" id="cd08770">
    <property type="entry name" value="DAP_dppA_3"/>
    <property type="match status" value="1"/>
</dbReference>
<keyword evidence="4" id="KW-1185">Reference proteome</keyword>
<keyword evidence="3" id="KW-0378">Hydrolase</keyword>
<dbReference type="Proteomes" id="UP000035100">
    <property type="component" value="Unassembled WGS sequence"/>
</dbReference>
<evidence type="ECO:0000256" key="1">
    <source>
        <dbReference type="PIRSR" id="PIRSR015853-1"/>
    </source>
</evidence>
<dbReference type="STRING" id="1123501.Wenmar_03174"/>
<organism evidence="3 4">
    <name type="scientific">Wenxinia marina DSM 24838</name>
    <dbReference type="NCBI Taxonomy" id="1123501"/>
    <lineage>
        <taxon>Bacteria</taxon>
        <taxon>Pseudomonadati</taxon>
        <taxon>Pseudomonadota</taxon>
        <taxon>Alphaproteobacteria</taxon>
        <taxon>Rhodobacterales</taxon>
        <taxon>Roseobacteraceae</taxon>
        <taxon>Wenxinia</taxon>
    </lineage>
</organism>
<dbReference type="OrthoDB" id="9785420at2"/>
<dbReference type="Gene3D" id="3.40.50.10780">
    <property type="entry name" value="Dipeptide transport protein"/>
    <property type="match status" value="1"/>
</dbReference>
<dbReference type="eggNOG" id="COG2362">
    <property type="taxonomic scope" value="Bacteria"/>
</dbReference>
<dbReference type="InterPro" id="IPR036177">
    <property type="entry name" value="Peptidase_M55_sf"/>
</dbReference>
<sequence length="265" mass="28093">MKVFISADIEGTAGITDWAEAMKDDKGYAEFRQYMTDEVVAACEGARAAGATEIVVKDAHQTGRNLIIGDLPADVRVVRGWSGHPHKMMWGIDESFDAALYTGYHNYNGSNTNPLAHTFTGALRLRLNGELASEFTINSLCAAALGVPSAFLSGDAGICAGAAEAVPGITTVAVSEGHGPGTISMTPARARAAIREGVEAALSGDLAGCLPQVPERITLDFGYPNPTSAYRASWYPGAELVGPCDARFETDDYHEALRALLFMTF</sequence>
<feature type="binding site" evidence="2">
    <location>
        <position position="60"/>
    </location>
    <ligand>
        <name>Zn(2+)</name>
        <dbReference type="ChEBI" id="CHEBI:29105"/>
        <label>2</label>
    </ligand>
</feature>
<gene>
    <name evidence="3" type="ORF">Wenmar_03174</name>
</gene>
<dbReference type="GO" id="GO:0046872">
    <property type="term" value="F:metal ion binding"/>
    <property type="evidence" value="ECO:0007669"/>
    <property type="project" value="UniProtKB-KW"/>
</dbReference>
<dbReference type="EMBL" id="AONG01000016">
    <property type="protein sequence ID" value="KIQ68164.1"/>
    <property type="molecule type" value="Genomic_DNA"/>
</dbReference>
<feature type="binding site" evidence="2">
    <location>
        <position position="134"/>
    </location>
    <ligand>
        <name>Zn(2+)</name>
        <dbReference type="ChEBI" id="CHEBI:29105"/>
        <label>2</label>
    </ligand>
</feature>
<dbReference type="InterPro" id="IPR027476">
    <property type="entry name" value="DppA_N"/>
</dbReference>
<dbReference type="Gene3D" id="3.30.1360.130">
    <property type="entry name" value="Dipeptide transport protein"/>
    <property type="match status" value="1"/>
</dbReference>
<comment type="caution">
    <text evidence="3">The sequence shown here is derived from an EMBL/GenBank/DDBJ whole genome shotgun (WGS) entry which is preliminary data.</text>
</comment>
<dbReference type="Pfam" id="PF04951">
    <property type="entry name" value="Peptidase_M55"/>
    <property type="match status" value="1"/>
</dbReference>
<feature type="binding site" evidence="2">
    <location>
        <position position="8"/>
    </location>
    <ligand>
        <name>Zn(2+)</name>
        <dbReference type="ChEBI" id="CHEBI:29105"/>
        <label>2</label>
    </ligand>
</feature>